<feature type="domain" description="DUF4283" evidence="1">
    <location>
        <begin position="131"/>
        <end position="213"/>
    </location>
</feature>
<dbReference type="InterPro" id="IPR025558">
    <property type="entry name" value="DUF4283"/>
</dbReference>
<dbReference type="AlphaFoldDB" id="A0AAQ3QJX0"/>
<evidence type="ECO:0000313" key="3">
    <source>
        <dbReference type="Proteomes" id="UP001327560"/>
    </source>
</evidence>
<sequence>MVISTPPTQVLAAAHASLARMAQNSKAVGYMFNKEDPSVFDDPQWKVISACKSDVLEKGDDQSLGGNRLDFGTKLRDMNEIQVPIGTPKPWSPLFASFVVQADCLFMFEKPNFQNGEFVVDVFDEELDAGADQWRYALMGHFIRAKLFFPTIKEQTLMLWRPGELQAFSLPSGFLIFRFCQEEDMLYALEGEPWFIQGKKLLLKRWPPGMKLEKESLSSIPLWVKIHELLLEFWSASIIGKVMS</sequence>
<evidence type="ECO:0000313" key="2">
    <source>
        <dbReference type="EMBL" id="WOL10845.1"/>
    </source>
</evidence>
<dbReference type="Pfam" id="PF14111">
    <property type="entry name" value="DUF4283"/>
    <property type="match status" value="1"/>
</dbReference>
<dbReference type="InterPro" id="IPR040256">
    <property type="entry name" value="At4g02000-like"/>
</dbReference>
<accession>A0AAQ3QJX0</accession>
<reference evidence="2 3" key="1">
    <citation type="submission" date="2023-10" db="EMBL/GenBank/DDBJ databases">
        <title>Chromosome-scale genome assembly provides insights into flower coloration mechanisms of Canna indica.</title>
        <authorList>
            <person name="Li C."/>
        </authorList>
    </citation>
    <scope>NUCLEOTIDE SEQUENCE [LARGE SCALE GENOMIC DNA]</scope>
    <source>
        <tissue evidence="2">Flower</tissue>
    </source>
</reference>
<keyword evidence="3" id="KW-1185">Reference proteome</keyword>
<proteinExistence type="predicted"/>
<evidence type="ECO:0000259" key="1">
    <source>
        <dbReference type="Pfam" id="PF14111"/>
    </source>
</evidence>
<name>A0AAQ3QJX0_9LILI</name>
<gene>
    <name evidence="2" type="ORF">Cni_G19604</name>
</gene>
<protein>
    <recommendedName>
        <fullName evidence="1">DUF4283 domain-containing protein</fullName>
    </recommendedName>
</protein>
<dbReference type="PANTHER" id="PTHR31286">
    <property type="entry name" value="GLYCINE-RICH CELL WALL STRUCTURAL PROTEIN 1.8-LIKE"/>
    <property type="match status" value="1"/>
</dbReference>
<dbReference type="EMBL" id="CP136895">
    <property type="protein sequence ID" value="WOL10845.1"/>
    <property type="molecule type" value="Genomic_DNA"/>
</dbReference>
<dbReference type="Proteomes" id="UP001327560">
    <property type="component" value="Chromosome 6"/>
</dbReference>
<organism evidence="2 3">
    <name type="scientific">Canna indica</name>
    <name type="common">Indian-shot</name>
    <dbReference type="NCBI Taxonomy" id="4628"/>
    <lineage>
        <taxon>Eukaryota</taxon>
        <taxon>Viridiplantae</taxon>
        <taxon>Streptophyta</taxon>
        <taxon>Embryophyta</taxon>
        <taxon>Tracheophyta</taxon>
        <taxon>Spermatophyta</taxon>
        <taxon>Magnoliopsida</taxon>
        <taxon>Liliopsida</taxon>
        <taxon>Zingiberales</taxon>
        <taxon>Cannaceae</taxon>
        <taxon>Canna</taxon>
    </lineage>
</organism>
<dbReference type="PANTHER" id="PTHR31286:SF180">
    <property type="entry name" value="OS10G0362600 PROTEIN"/>
    <property type="match status" value="1"/>
</dbReference>